<sequence>MLRFGQRLIVTVLQRVRHISATFTDDGITPEYRTWRDRFLWQRLHLWLWLALMCLLTFTIRNIYDLYFPLKEFTDLPRELKNQALVIYPVMYGCILTCLAIHKTKFGRRHPGVLFLGLSWSITLVEQIFATINGFAIPDLIAWSLVFLSQATFIPVRWTLHLTSQLVVLIYYFGVNTVLGLNLPVPGKSLYNATIILFLFWFCFICDFAVYLYDRLQRSEFYARREREQAQEALRIFFHAVSHDLRNPVLGTLMVLKNLLSRPEEKILVSRGILERMEQSSDRQLSLINSLMEAHLSEVQGIVLQRQPIQLNTVVEAAIADLKQMLVENQVTLTNSVTTDLPTINADSTQLWRVFSNLIVNAVKHNPPGLSITINAQLEGEQIYCTVADNGVGISQKQSEHLFDLYFRGGNLRNSVSLGLGLYLCKQIITAHGGEIGVKSAPNAGATFWLTLPLYNAKYK</sequence>
<accession>A0A8J7CG92</accession>
<dbReference type="PROSITE" id="PS50109">
    <property type="entry name" value="HIS_KIN"/>
    <property type="match status" value="1"/>
</dbReference>
<dbReference type="GO" id="GO:0005886">
    <property type="term" value="C:plasma membrane"/>
    <property type="evidence" value="ECO:0007669"/>
    <property type="project" value="TreeGrafter"/>
</dbReference>
<evidence type="ECO:0000256" key="1">
    <source>
        <dbReference type="ARBA" id="ARBA00000085"/>
    </source>
</evidence>
<dbReference type="InterPro" id="IPR003594">
    <property type="entry name" value="HATPase_dom"/>
</dbReference>
<keyword evidence="3" id="KW-0597">Phosphoprotein</keyword>
<dbReference type="SMART" id="SM00388">
    <property type="entry name" value="HisKA"/>
    <property type="match status" value="1"/>
</dbReference>
<protein>
    <recommendedName>
        <fullName evidence="2">histidine kinase</fullName>
        <ecNumber evidence="2">2.7.13.3</ecNumber>
    </recommendedName>
</protein>
<dbReference type="GO" id="GO:0000155">
    <property type="term" value="F:phosphorelay sensor kinase activity"/>
    <property type="evidence" value="ECO:0007669"/>
    <property type="project" value="InterPro"/>
</dbReference>
<keyword evidence="11" id="KW-1185">Reference proteome</keyword>
<evidence type="ECO:0000256" key="2">
    <source>
        <dbReference type="ARBA" id="ARBA00012438"/>
    </source>
</evidence>
<dbReference type="SUPFAM" id="SSF47384">
    <property type="entry name" value="Homodimeric domain of signal transducing histidine kinase"/>
    <property type="match status" value="1"/>
</dbReference>
<feature type="transmembrane region" description="Helical" evidence="8">
    <location>
        <begin position="191"/>
        <end position="213"/>
    </location>
</feature>
<dbReference type="RefSeq" id="WP_190835120.1">
    <property type="nucleotide sequence ID" value="NZ_CAWPPI010000086.1"/>
</dbReference>
<dbReference type="GO" id="GO:0009927">
    <property type="term" value="F:histidine phosphotransfer kinase activity"/>
    <property type="evidence" value="ECO:0007669"/>
    <property type="project" value="TreeGrafter"/>
</dbReference>
<name>A0A8J7CG92_9CYAN</name>
<dbReference type="Proteomes" id="UP000629098">
    <property type="component" value="Unassembled WGS sequence"/>
</dbReference>
<organism evidence="10 11">
    <name type="scientific">Iningainema tapete BLCC-T55</name>
    <dbReference type="NCBI Taxonomy" id="2748662"/>
    <lineage>
        <taxon>Bacteria</taxon>
        <taxon>Bacillati</taxon>
        <taxon>Cyanobacteriota</taxon>
        <taxon>Cyanophyceae</taxon>
        <taxon>Nostocales</taxon>
        <taxon>Scytonemataceae</taxon>
        <taxon>Iningainema tapete</taxon>
    </lineage>
</organism>
<comment type="caution">
    <text evidence="10">The sequence shown here is derived from an EMBL/GenBank/DDBJ whole genome shotgun (WGS) entry which is preliminary data.</text>
</comment>
<feature type="transmembrane region" description="Helical" evidence="8">
    <location>
        <begin position="46"/>
        <end position="64"/>
    </location>
</feature>
<dbReference type="Gene3D" id="3.30.565.10">
    <property type="entry name" value="Histidine kinase-like ATPase, C-terminal domain"/>
    <property type="match status" value="1"/>
</dbReference>
<evidence type="ECO:0000256" key="3">
    <source>
        <dbReference type="ARBA" id="ARBA00022553"/>
    </source>
</evidence>
<evidence type="ECO:0000256" key="5">
    <source>
        <dbReference type="ARBA" id="ARBA00022777"/>
    </source>
</evidence>
<comment type="catalytic activity">
    <reaction evidence="1">
        <text>ATP + protein L-histidine = ADP + protein N-phospho-L-histidine.</text>
        <dbReference type="EC" id="2.7.13.3"/>
    </reaction>
</comment>
<reference evidence="10" key="1">
    <citation type="submission" date="2020-09" db="EMBL/GenBank/DDBJ databases">
        <title>Iningainema tapete sp. nov. (Scytonemataceae, Cyanobacteria) from greenhouses in central Florida (USA) produces two types of nodularin with biosynthetic potential for microcystin-LR and anabaenopeptins.</title>
        <authorList>
            <person name="Berthold D.E."/>
            <person name="Lefler F.W."/>
            <person name="Huang I.-S."/>
            <person name="Abdulla H."/>
            <person name="Zimba P.V."/>
            <person name="Laughinghouse H.D. IV."/>
        </authorList>
    </citation>
    <scope>NUCLEOTIDE SEQUENCE</scope>
    <source>
        <strain evidence="10">BLCCT55</strain>
    </source>
</reference>
<dbReference type="SUPFAM" id="SSF55874">
    <property type="entry name" value="ATPase domain of HSP90 chaperone/DNA topoisomerase II/histidine kinase"/>
    <property type="match status" value="1"/>
</dbReference>
<keyword evidence="8" id="KW-0812">Transmembrane</keyword>
<evidence type="ECO:0000256" key="6">
    <source>
        <dbReference type="ARBA" id="ARBA00023012"/>
    </source>
</evidence>
<evidence type="ECO:0000313" key="10">
    <source>
        <dbReference type="EMBL" id="MBD2776070.1"/>
    </source>
</evidence>
<dbReference type="SMART" id="SM00387">
    <property type="entry name" value="HATPase_c"/>
    <property type="match status" value="1"/>
</dbReference>
<evidence type="ECO:0000256" key="4">
    <source>
        <dbReference type="ARBA" id="ARBA00022679"/>
    </source>
</evidence>
<proteinExistence type="predicted"/>
<dbReference type="FunFam" id="3.30.565.10:FF:000006">
    <property type="entry name" value="Sensor histidine kinase WalK"/>
    <property type="match status" value="1"/>
</dbReference>
<dbReference type="AlphaFoldDB" id="A0A8J7CG92"/>
<dbReference type="Gene3D" id="1.10.287.130">
    <property type="match status" value="1"/>
</dbReference>
<dbReference type="InterPro" id="IPR005467">
    <property type="entry name" value="His_kinase_dom"/>
</dbReference>
<dbReference type="Pfam" id="PF02518">
    <property type="entry name" value="HATPase_c"/>
    <property type="match status" value="1"/>
</dbReference>
<dbReference type="PRINTS" id="PR00344">
    <property type="entry name" value="BCTRLSENSOR"/>
</dbReference>
<keyword evidence="6" id="KW-0902">Two-component regulatory system</keyword>
<feature type="transmembrane region" description="Helical" evidence="8">
    <location>
        <begin position="84"/>
        <end position="101"/>
    </location>
</feature>
<feature type="transmembrane region" description="Helical" evidence="8">
    <location>
        <begin position="113"/>
        <end position="135"/>
    </location>
</feature>
<dbReference type="EC" id="2.7.13.3" evidence="2"/>
<dbReference type="Pfam" id="PF00512">
    <property type="entry name" value="HisKA"/>
    <property type="match status" value="1"/>
</dbReference>
<dbReference type="EMBL" id="JACXAE010000086">
    <property type="protein sequence ID" value="MBD2776070.1"/>
    <property type="molecule type" value="Genomic_DNA"/>
</dbReference>
<feature type="transmembrane region" description="Helical" evidence="8">
    <location>
        <begin position="167"/>
        <end position="185"/>
    </location>
</feature>
<dbReference type="InterPro" id="IPR004358">
    <property type="entry name" value="Sig_transdc_His_kin-like_C"/>
</dbReference>
<dbReference type="PANTHER" id="PTHR43047">
    <property type="entry name" value="TWO-COMPONENT HISTIDINE PROTEIN KINASE"/>
    <property type="match status" value="1"/>
</dbReference>
<dbReference type="PANTHER" id="PTHR43047:SF72">
    <property type="entry name" value="OSMOSENSING HISTIDINE PROTEIN KINASE SLN1"/>
    <property type="match status" value="1"/>
</dbReference>
<dbReference type="CDD" id="cd00075">
    <property type="entry name" value="HATPase"/>
    <property type="match status" value="1"/>
</dbReference>
<evidence type="ECO:0000259" key="9">
    <source>
        <dbReference type="PROSITE" id="PS50109"/>
    </source>
</evidence>
<gene>
    <name evidence="10" type="ORF">ICL16_29430</name>
</gene>
<dbReference type="InterPro" id="IPR036097">
    <property type="entry name" value="HisK_dim/P_sf"/>
</dbReference>
<evidence type="ECO:0000256" key="7">
    <source>
        <dbReference type="ARBA" id="ARBA00055745"/>
    </source>
</evidence>
<dbReference type="CDD" id="cd00082">
    <property type="entry name" value="HisKA"/>
    <property type="match status" value="1"/>
</dbReference>
<keyword evidence="8" id="KW-1133">Transmembrane helix</keyword>
<dbReference type="InterPro" id="IPR036890">
    <property type="entry name" value="HATPase_C_sf"/>
</dbReference>
<evidence type="ECO:0000313" key="11">
    <source>
        <dbReference type="Proteomes" id="UP000629098"/>
    </source>
</evidence>
<dbReference type="InterPro" id="IPR003661">
    <property type="entry name" value="HisK_dim/P_dom"/>
</dbReference>
<keyword evidence="8" id="KW-0472">Membrane</keyword>
<keyword evidence="5 10" id="KW-0418">Kinase</keyword>
<keyword evidence="4" id="KW-0808">Transferase</keyword>
<comment type="function">
    <text evidence="7">Photoreceptor which exists in two forms that are reversibly interconvertible by light: the R form that absorbs maximally in the red region of the spectrum and the FR form that absorbs maximally in the far-red region.</text>
</comment>
<feature type="domain" description="Histidine kinase" evidence="9">
    <location>
        <begin position="240"/>
        <end position="456"/>
    </location>
</feature>
<evidence type="ECO:0000256" key="8">
    <source>
        <dbReference type="SAM" id="Phobius"/>
    </source>
</evidence>